<reference evidence="2 4" key="1">
    <citation type="submission" date="2015-01" db="EMBL/GenBank/DDBJ databases">
        <title>Genome of Flavobacterium hibernum DSM 12611.</title>
        <authorList>
            <person name="Stropko S.J."/>
            <person name="Pipes S.E."/>
            <person name="Newman J.D."/>
        </authorList>
    </citation>
    <scope>NUCLEOTIDE SEQUENCE [LARGE SCALE GENOMIC DNA]</scope>
    <source>
        <strain evidence="2 4">DSM 12611</strain>
    </source>
</reference>
<sequence length="111" mass="12626">MKKKLLLIAMLVAIVSCSDMKNTSENWVGKTKSSLIKNWGPPIRYMDDGQKGEVLVYAEQIYANSKNAEGSRIAGPNYWSYSYVYVNKEGKIYSCRNEKQKNPPQQIVLSK</sequence>
<feature type="chain" id="PRO_5002209090" description="Lipoprotein" evidence="1">
    <location>
        <begin position="22"/>
        <end position="111"/>
    </location>
</feature>
<evidence type="ECO:0000313" key="2">
    <source>
        <dbReference type="EMBL" id="KIO51249.1"/>
    </source>
</evidence>
<keyword evidence="1" id="KW-0732">Signal</keyword>
<dbReference type="Proteomes" id="UP000032061">
    <property type="component" value="Unassembled WGS sequence"/>
</dbReference>
<organism evidence="2 4">
    <name type="scientific">Flavobacterium hibernum</name>
    <dbReference type="NCBI Taxonomy" id="37752"/>
    <lineage>
        <taxon>Bacteria</taxon>
        <taxon>Pseudomonadati</taxon>
        <taxon>Bacteroidota</taxon>
        <taxon>Flavobacteriia</taxon>
        <taxon>Flavobacteriales</taxon>
        <taxon>Flavobacteriaceae</taxon>
        <taxon>Flavobacterium</taxon>
    </lineage>
</organism>
<dbReference type="EMBL" id="MUGX01000026">
    <property type="protein sequence ID" value="OXA85139.1"/>
    <property type="molecule type" value="Genomic_DNA"/>
</dbReference>
<evidence type="ECO:0008006" key="6">
    <source>
        <dbReference type="Google" id="ProtNLM"/>
    </source>
</evidence>
<dbReference type="Proteomes" id="UP000198302">
    <property type="component" value="Unassembled WGS sequence"/>
</dbReference>
<dbReference type="RefSeq" id="WP_041519664.1">
    <property type="nucleotide sequence ID" value="NZ_JPRK01000017.1"/>
</dbReference>
<reference evidence="3 5" key="2">
    <citation type="submission" date="2016-11" db="EMBL/GenBank/DDBJ databases">
        <title>Whole genomes of Flavobacteriaceae.</title>
        <authorList>
            <person name="Stine C."/>
            <person name="Li C."/>
            <person name="Tadesse D."/>
        </authorList>
    </citation>
    <scope>NUCLEOTIDE SEQUENCE [LARGE SCALE GENOMIC DNA]</scope>
    <source>
        <strain evidence="3 5">ATCC 51468</strain>
    </source>
</reference>
<evidence type="ECO:0000313" key="3">
    <source>
        <dbReference type="EMBL" id="OXA85139.1"/>
    </source>
</evidence>
<proteinExistence type="predicted"/>
<evidence type="ECO:0000313" key="5">
    <source>
        <dbReference type="Proteomes" id="UP000198302"/>
    </source>
</evidence>
<protein>
    <recommendedName>
        <fullName evidence="6">Lipoprotein</fullName>
    </recommendedName>
</protein>
<dbReference type="AlphaFoldDB" id="A0A0D0EDV2"/>
<feature type="signal peptide" evidence="1">
    <location>
        <begin position="1"/>
        <end position="21"/>
    </location>
</feature>
<accession>A0A0D0EDV2</accession>
<dbReference type="OrthoDB" id="1375362at2"/>
<dbReference type="STRING" id="37752.IW18_18690"/>
<dbReference type="PROSITE" id="PS51257">
    <property type="entry name" value="PROKAR_LIPOPROTEIN"/>
    <property type="match status" value="1"/>
</dbReference>
<comment type="caution">
    <text evidence="2">The sequence shown here is derived from an EMBL/GenBank/DDBJ whole genome shotgun (WGS) entry which is preliminary data.</text>
</comment>
<keyword evidence="5" id="KW-1185">Reference proteome</keyword>
<evidence type="ECO:0000313" key="4">
    <source>
        <dbReference type="Proteomes" id="UP000032061"/>
    </source>
</evidence>
<dbReference type="EMBL" id="JPRK01000017">
    <property type="protein sequence ID" value="KIO51249.1"/>
    <property type="molecule type" value="Genomic_DNA"/>
</dbReference>
<gene>
    <name evidence="3" type="ORF">B0A73_17440</name>
    <name evidence="2" type="ORF">IW18_18690</name>
</gene>
<evidence type="ECO:0000256" key="1">
    <source>
        <dbReference type="SAM" id="SignalP"/>
    </source>
</evidence>
<name>A0A0D0EDV2_9FLAO</name>